<evidence type="ECO:0000256" key="1">
    <source>
        <dbReference type="SAM" id="MobiDB-lite"/>
    </source>
</evidence>
<feature type="region of interest" description="Disordered" evidence="1">
    <location>
        <begin position="1"/>
        <end position="27"/>
    </location>
</feature>
<dbReference type="EMBL" id="PXXK01000028">
    <property type="protein sequence ID" value="RFN54403.1"/>
    <property type="molecule type" value="Genomic_DNA"/>
</dbReference>
<dbReference type="Proteomes" id="UP000265631">
    <property type="component" value="Unassembled WGS sequence"/>
</dbReference>
<comment type="caution">
    <text evidence="2">The sequence shown here is derived from an EMBL/GenBank/DDBJ whole genome shotgun (WGS) entry which is preliminary data.</text>
</comment>
<proteinExistence type="predicted"/>
<reference evidence="2 3" key="1">
    <citation type="journal article" date="2018" name="PLoS Pathog.">
        <title>Evolution of structural diversity of trichothecenes, a family of toxins produced by plant pathogenic and entomopathogenic fungi.</title>
        <authorList>
            <person name="Proctor R.H."/>
            <person name="McCormick S.P."/>
            <person name="Kim H.S."/>
            <person name="Cardoza R.E."/>
            <person name="Stanley A.M."/>
            <person name="Lindo L."/>
            <person name="Kelly A."/>
            <person name="Brown D.W."/>
            <person name="Lee T."/>
            <person name="Vaughan M.M."/>
            <person name="Alexander N.J."/>
            <person name="Busman M."/>
            <person name="Gutierrez S."/>
        </authorList>
    </citation>
    <scope>NUCLEOTIDE SEQUENCE [LARGE SCALE GENOMIC DNA]</scope>
    <source>
        <strain evidence="2 3">NRRL 13405</strain>
    </source>
</reference>
<organism evidence="2 3">
    <name type="scientific">Fusarium flagelliforme</name>
    <dbReference type="NCBI Taxonomy" id="2675880"/>
    <lineage>
        <taxon>Eukaryota</taxon>
        <taxon>Fungi</taxon>
        <taxon>Dikarya</taxon>
        <taxon>Ascomycota</taxon>
        <taxon>Pezizomycotina</taxon>
        <taxon>Sordariomycetes</taxon>
        <taxon>Hypocreomycetidae</taxon>
        <taxon>Hypocreales</taxon>
        <taxon>Nectriaceae</taxon>
        <taxon>Fusarium</taxon>
        <taxon>Fusarium incarnatum-equiseti species complex</taxon>
    </lineage>
</organism>
<gene>
    <name evidence="2" type="ORF">FIE12Z_1530</name>
</gene>
<name>A0A395N3L8_9HYPO</name>
<sequence>MLTVSATDEPSPGLPWHPHEPVIPTGFRTEPTTVARLPMLTNIEEYGSKDLSQPIVSALGAALWADSLLNASSEELIAVGASDVPFSASSPLTEFASSVCPGPLIGNDSSTGLALTKAALHSASQRL</sequence>
<evidence type="ECO:0000313" key="3">
    <source>
        <dbReference type="Proteomes" id="UP000265631"/>
    </source>
</evidence>
<evidence type="ECO:0000313" key="2">
    <source>
        <dbReference type="EMBL" id="RFN54403.1"/>
    </source>
</evidence>
<keyword evidence="3" id="KW-1185">Reference proteome</keyword>
<dbReference type="AlphaFoldDB" id="A0A395N3L8"/>
<protein>
    <submittedName>
        <fullName evidence="2">Uncharacterized protein</fullName>
    </submittedName>
</protein>
<accession>A0A395N3L8</accession>